<reference evidence="4" key="1">
    <citation type="submission" date="2022-10" db="EMBL/GenBank/DDBJ databases">
        <title>Catenovulum adriacola sp. nov. isolated in the Harbour of Susak.</title>
        <authorList>
            <person name="Schoch T."/>
            <person name="Reich S.J."/>
            <person name="Stoeferle S."/>
            <person name="Flaiz M."/>
            <person name="Kazda M."/>
            <person name="Riedel C.U."/>
            <person name="Duerre P."/>
        </authorList>
    </citation>
    <scope>NUCLEOTIDE SEQUENCE</scope>
    <source>
        <strain evidence="4">TS8</strain>
    </source>
</reference>
<protein>
    <submittedName>
        <fullName evidence="4">Sulfatase-like hydrolase/transferase</fullName>
    </submittedName>
</protein>
<dbReference type="PANTHER" id="PTHR45953:SF1">
    <property type="entry name" value="IDURONATE 2-SULFATASE"/>
    <property type="match status" value="1"/>
</dbReference>
<proteinExistence type="predicted"/>
<dbReference type="PROSITE" id="PS51257">
    <property type="entry name" value="PROKAR_LIPOPROTEIN"/>
    <property type="match status" value="1"/>
</dbReference>
<dbReference type="InterPro" id="IPR000917">
    <property type="entry name" value="Sulfatase_N"/>
</dbReference>
<keyword evidence="1" id="KW-0479">Metal-binding</keyword>
<keyword evidence="2" id="KW-0378">Hydrolase</keyword>
<feature type="domain" description="Sulfatase N-terminal" evidence="3">
    <location>
        <begin position="51"/>
        <end position="482"/>
    </location>
</feature>
<evidence type="ECO:0000313" key="4">
    <source>
        <dbReference type="EMBL" id="WAJ70442.1"/>
    </source>
</evidence>
<accession>A0ABY7AMG2</accession>
<dbReference type="SUPFAM" id="SSF53649">
    <property type="entry name" value="Alkaline phosphatase-like"/>
    <property type="match status" value="1"/>
</dbReference>
<evidence type="ECO:0000313" key="5">
    <source>
        <dbReference type="Proteomes" id="UP001163726"/>
    </source>
</evidence>
<sequence length="644" mass="72619">MKIIKKHKVKAIKTALSLTLPLVIISCGTQQKEVSPQLEKQAELAESKAKPNILWIITDDQRPDSVSYYNQKVFGTKNSPLGYVESPNVDKLASEGVFFTQAYTNSPVCGPSRGVMATGRYPFRNGHYAFELTHQNPDFITPTVSQTIRDYGYGTSVFGKEDSYIFKWGPGQGFHDANLFDYKVHFKHDLQANGLGDLYTKAGYDHSQGAPKMVGSTENVQYPNGDTRKYYLKRNAKALTEDDIEQKQQTTEEFSILRAYTRHQKDLILAGVNPKPAGETVDAYIVKEMQNYLNNADKQFKTSWGKSATGPDSSKPQFVQLGFHLPHTPVLPPKEFRDRFKDKIYDIPEFEKSELDLLPAQLRTIYQSMKVDEMTYEEKQQAIRDYYAFCAYGDALIGEAVESFKQYSEANNQEYLIIFTIGDHGWHLGEQGIEAKFGPWIQSVRNAAIVVSSDKSLIEPGGVNRDMIEFVDFAPTVLATAGADIQSDQYDYLDGYNLLDVMNNKVAKRDYILGEINLVGGPRAYLHTERFRFSMRTRPFNGPVKSDYLGKDLKWALNVPAEKAEMALYDLAVDPAERHNLAYQPKYAALANWFRNKLGNIVLGDGRVEADWSKANDYHISNFAKGADDKIADIPAHLIPAVTQ</sequence>
<evidence type="ECO:0000256" key="2">
    <source>
        <dbReference type="ARBA" id="ARBA00022801"/>
    </source>
</evidence>
<dbReference type="PANTHER" id="PTHR45953">
    <property type="entry name" value="IDURONATE 2-SULFATASE"/>
    <property type="match status" value="1"/>
</dbReference>
<evidence type="ECO:0000259" key="3">
    <source>
        <dbReference type="Pfam" id="PF00884"/>
    </source>
</evidence>
<dbReference type="Gene3D" id="3.40.720.10">
    <property type="entry name" value="Alkaline Phosphatase, subunit A"/>
    <property type="match status" value="1"/>
</dbReference>
<dbReference type="InterPro" id="IPR017850">
    <property type="entry name" value="Alkaline_phosphatase_core_sf"/>
</dbReference>
<name>A0ABY7AMG2_9ALTE</name>
<evidence type="ECO:0000256" key="1">
    <source>
        <dbReference type="ARBA" id="ARBA00022723"/>
    </source>
</evidence>
<organism evidence="4 5">
    <name type="scientific">Catenovulum adriaticum</name>
    <dbReference type="NCBI Taxonomy" id="2984846"/>
    <lineage>
        <taxon>Bacteria</taxon>
        <taxon>Pseudomonadati</taxon>
        <taxon>Pseudomonadota</taxon>
        <taxon>Gammaproteobacteria</taxon>
        <taxon>Alteromonadales</taxon>
        <taxon>Alteromonadaceae</taxon>
        <taxon>Catenovulum</taxon>
    </lineage>
</organism>
<dbReference type="EMBL" id="CP109965">
    <property type="protein sequence ID" value="WAJ70442.1"/>
    <property type="molecule type" value="Genomic_DNA"/>
</dbReference>
<dbReference type="CDD" id="cd16153">
    <property type="entry name" value="sulfatase_like"/>
    <property type="match status" value="1"/>
</dbReference>
<gene>
    <name evidence="4" type="ORF">OLW01_01085</name>
</gene>
<dbReference type="Proteomes" id="UP001163726">
    <property type="component" value="Chromosome"/>
</dbReference>
<dbReference type="RefSeq" id="WP_268074794.1">
    <property type="nucleotide sequence ID" value="NZ_CP109965.1"/>
</dbReference>
<keyword evidence="5" id="KW-1185">Reference proteome</keyword>
<dbReference type="Pfam" id="PF00884">
    <property type="entry name" value="Sulfatase"/>
    <property type="match status" value="1"/>
</dbReference>